<proteinExistence type="predicted"/>
<evidence type="ECO:0000256" key="1">
    <source>
        <dbReference type="SAM" id="MobiDB-lite"/>
    </source>
</evidence>
<reference evidence="2" key="1">
    <citation type="submission" date="2018-01" db="EMBL/GenBank/DDBJ databases">
        <authorList>
            <person name="Clerissi C."/>
        </authorList>
    </citation>
    <scope>NUCLEOTIDE SEQUENCE</scope>
    <source>
        <strain evidence="2">Cupriavidus oxalaticus LMG 2235</strain>
    </source>
</reference>
<evidence type="ECO:0000313" key="2">
    <source>
        <dbReference type="EMBL" id="SPC24959.1"/>
    </source>
</evidence>
<protein>
    <submittedName>
        <fullName evidence="2">Uncharacterized protein</fullName>
    </submittedName>
</protein>
<dbReference type="EMBL" id="OGUS01000144">
    <property type="protein sequence ID" value="SPC24959.1"/>
    <property type="molecule type" value="Genomic_DNA"/>
</dbReference>
<name>A0A375GNW3_9BURK</name>
<dbReference type="Proteomes" id="UP000256862">
    <property type="component" value="Plasmid CO2235_mp"/>
</dbReference>
<comment type="caution">
    <text evidence="2">The sequence shown here is derived from an EMBL/GenBank/DDBJ whole genome shotgun (WGS) entry which is preliminary data.</text>
</comment>
<sequence length="31" mass="3563">MRRGTSQRPTVCSPLPQAGEGRKQTLFKYLR</sequence>
<organism evidence="2">
    <name type="scientific">Cupriavidus oxalaticus</name>
    <dbReference type="NCBI Taxonomy" id="96344"/>
    <lineage>
        <taxon>Bacteria</taxon>
        <taxon>Pseudomonadati</taxon>
        <taxon>Pseudomonadota</taxon>
        <taxon>Betaproteobacteria</taxon>
        <taxon>Burkholderiales</taxon>
        <taxon>Burkholderiaceae</taxon>
        <taxon>Cupriavidus</taxon>
    </lineage>
</organism>
<accession>A0A375GNW3</accession>
<dbReference type="AlphaFoldDB" id="A0A375GNW3"/>
<gene>
    <name evidence="2" type="ORF">CO2235_MP90049</name>
</gene>
<feature type="region of interest" description="Disordered" evidence="1">
    <location>
        <begin position="1"/>
        <end position="31"/>
    </location>
</feature>
<feature type="compositionally biased region" description="Polar residues" evidence="1">
    <location>
        <begin position="1"/>
        <end position="10"/>
    </location>
</feature>